<feature type="transmembrane region" description="Helical" evidence="1">
    <location>
        <begin position="104"/>
        <end position="125"/>
    </location>
</feature>
<evidence type="ECO:0000256" key="1">
    <source>
        <dbReference type="SAM" id="Phobius"/>
    </source>
</evidence>
<feature type="transmembrane region" description="Helical" evidence="1">
    <location>
        <begin position="162"/>
        <end position="181"/>
    </location>
</feature>
<sequence>MYKLLKSNLIYTLQNKIYLIIQVLMLVYIDVFSVIYIFKYNNSNTDYSHLPNIPIIIFLFISTFIFISNPFMSPKQYSTNDYSIFTLSFPITKKQYVISHYIKLLIYMILILIDIFLVSLITMLISRIPITYNYFLLLFFIVLYTVGITGSFYIMIFFITKYYKIISLVFYFTCFFIYTIINVNKIFSSEYINIILLAGISFIPISCLISLFMVKLRDFN</sequence>
<dbReference type="Pfam" id="PF13346">
    <property type="entry name" value="ABC2_membrane_5"/>
    <property type="match status" value="1"/>
</dbReference>
<dbReference type="RefSeq" id="WP_353511684.1">
    <property type="nucleotide sequence ID" value="NZ_BRLB01000017.1"/>
</dbReference>
<dbReference type="InterPro" id="IPR025699">
    <property type="entry name" value="ABC2_memb-like"/>
</dbReference>
<name>A0A9W6DHC7_9FIRM</name>
<feature type="transmembrane region" description="Helical" evidence="1">
    <location>
        <begin position="132"/>
        <end position="156"/>
    </location>
</feature>
<keyword evidence="1" id="KW-0472">Membrane</keyword>
<keyword evidence="3" id="KW-1185">Reference proteome</keyword>
<evidence type="ECO:0000313" key="2">
    <source>
        <dbReference type="EMBL" id="GKX31427.1"/>
    </source>
</evidence>
<feature type="transmembrane region" description="Helical" evidence="1">
    <location>
        <begin position="50"/>
        <end position="72"/>
    </location>
</feature>
<keyword evidence="1" id="KW-1133">Transmembrane helix</keyword>
<gene>
    <name evidence="2" type="ORF">SH1V18_39070</name>
</gene>
<accession>A0A9W6DHC7</accession>
<keyword evidence="1" id="KW-0812">Transmembrane</keyword>
<comment type="caution">
    <text evidence="2">The sequence shown here is derived from an EMBL/GenBank/DDBJ whole genome shotgun (WGS) entry which is preliminary data.</text>
</comment>
<evidence type="ECO:0000313" key="3">
    <source>
        <dbReference type="Proteomes" id="UP001144256"/>
    </source>
</evidence>
<dbReference type="EMBL" id="BRLB01000017">
    <property type="protein sequence ID" value="GKX31427.1"/>
    <property type="molecule type" value="Genomic_DNA"/>
</dbReference>
<feature type="transmembrane region" description="Helical" evidence="1">
    <location>
        <begin position="193"/>
        <end position="214"/>
    </location>
</feature>
<feature type="transmembrane region" description="Helical" evidence="1">
    <location>
        <begin position="17"/>
        <end position="38"/>
    </location>
</feature>
<dbReference type="AlphaFoldDB" id="A0A9W6DHC7"/>
<reference evidence="2" key="1">
    <citation type="submission" date="2022-06" db="EMBL/GenBank/DDBJ databases">
        <title>Vallitalea longa sp. nov., an anaerobic bacterium isolated from marine sediment.</title>
        <authorList>
            <person name="Hirano S."/>
            <person name="Terahara T."/>
            <person name="Mori K."/>
            <person name="Hamada M."/>
            <person name="Matsumoto R."/>
            <person name="Kobayashi T."/>
        </authorList>
    </citation>
    <scope>NUCLEOTIDE SEQUENCE</scope>
    <source>
        <strain evidence="2">SH18-1</strain>
    </source>
</reference>
<proteinExistence type="predicted"/>
<dbReference type="Proteomes" id="UP001144256">
    <property type="component" value="Unassembled WGS sequence"/>
</dbReference>
<protein>
    <submittedName>
        <fullName evidence="2">Uncharacterized protein</fullName>
    </submittedName>
</protein>
<organism evidence="2 3">
    <name type="scientific">Vallitalea longa</name>
    <dbReference type="NCBI Taxonomy" id="2936439"/>
    <lineage>
        <taxon>Bacteria</taxon>
        <taxon>Bacillati</taxon>
        <taxon>Bacillota</taxon>
        <taxon>Clostridia</taxon>
        <taxon>Lachnospirales</taxon>
        <taxon>Vallitaleaceae</taxon>
        <taxon>Vallitalea</taxon>
    </lineage>
</organism>